<dbReference type="PANTHER" id="PTHR11014:SF63">
    <property type="entry name" value="METALLOPEPTIDASE, PUTATIVE (AFU_ORTHOLOGUE AFUA_6G09600)-RELATED"/>
    <property type="match status" value="1"/>
</dbReference>
<dbReference type="Pfam" id="PF01546">
    <property type="entry name" value="Peptidase_M20"/>
    <property type="match status" value="1"/>
</dbReference>
<dbReference type="PANTHER" id="PTHR11014">
    <property type="entry name" value="PEPTIDASE M20 FAMILY MEMBER"/>
    <property type="match status" value="1"/>
</dbReference>
<dbReference type="Pfam" id="PF07687">
    <property type="entry name" value="M20_dimer"/>
    <property type="match status" value="1"/>
</dbReference>
<dbReference type="SUPFAM" id="SSF55031">
    <property type="entry name" value="Bacterial exopeptidase dimerisation domain"/>
    <property type="match status" value="1"/>
</dbReference>
<dbReference type="RefSeq" id="WP_008516170.1">
    <property type="nucleotide sequence ID" value="NZ_ACJM01000006.1"/>
</dbReference>
<dbReference type="InterPro" id="IPR017439">
    <property type="entry name" value="Amidohydrolase"/>
</dbReference>
<dbReference type="Gene3D" id="3.30.70.360">
    <property type="match status" value="1"/>
</dbReference>
<evidence type="ECO:0000256" key="3">
    <source>
        <dbReference type="PIRSR" id="PIRSR005962-1"/>
    </source>
</evidence>
<evidence type="ECO:0000256" key="1">
    <source>
        <dbReference type="ARBA" id="ARBA00006153"/>
    </source>
</evidence>
<dbReference type="SUPFAM" id="SSF53187">
    <property type="entry name" value="Zn-dependent exopeptidases"/>
    <property type="match status" value="1"/>
</dbReference>
<dbReference type="FunFam" id="3.30.70.360:FF:000014">
    <property type="entry name" value="N-acyl-L-amino acid amidohydrolase"/>
    <property type="match status" value="1"/>
</dbReference>
<evidence type="ECO:0000259" key="4">
    <source>
        <dbReference type="Pfam" id="PF07687"/>
    </source>
</evidence>
<feature type="binding site" evidence="3">
    <location>
        <position position="92"/>
    </location>
    <ligand>
        <name>Mn(2+)</name>
        <dbReference type="ChEBI" id="CHEBI:29035"/>
        <label>2</label>
    </ligand>
</feature>
<keyword evidence="3" id="KW-0464">Manganese</keyword>
<protein>
    <submittedName>
        <fullName evidence="5">Amidohydrolase</fullName>
        <ecNumber evidence="5">3.5.1.14</ecNumber>
    </submittedName>
</protein>
<keyword evidence="3" id="KW-0479">Metal-binding</keyword>
<dbReference type="Gene3D" id="3.40.630.10">
    <property type="entry name" value="Zn peptidases"/>
    <property type="match status" value="1"/>
</dbReference>
<evidence type="ECO:0000256" key="2">
    <source>
        <dbReference type="ARBA" id="ARBA00022801"/>
    </source>
</evidence>
<evidence type="ECO:0000313" key="6">
    <source>
        <dbReference type="Proteomes" id="UP000006443"/>
    </source>
</evidence>
<dbReference type="EMBL" id="ACJM01000006">
    <property type="protein sequence ID" value="EEG77714.1"/>
    <property type="molecule type" value="Genomic_DNA"/>
</dbReference>
<dbReference type="NCBIfam" id="TIGR01891">
    <property type="entry name" value="amidohydrolases"/>
    <property type="match status" value="1"/>
</dbReference>
<dbReference type="InterPro" id="IPR036264">
    <property type="entry name" value="Bact_exopeptidase_dim_dom"/>
</dbReference>
<keyword evidence="2 5" id="KW-0378">Hydrolase</keyword>
<feature type="binding site" evidence="3">
    <location>
        <position position="149"/>
    </location>
    <ligand>
        <name>Mn(2+)</name>
        <dbReference type="ChEBI" id="CHEBI:29035"/>
        <label>2</label>
    </ligand>
</feature>
<keyword evidence="6" id="KW-1185">Reference proteome</keyword>
<sequence length="375" mass="40336">MNLHVRLSETRRRLHAVAETGFALDKTRNLISQLLVQEGLVPVERAGGIVTESGEGKNCILLRADMDALPVRDGKDVAYKSVHEDCCHACGHDAHMSMVYGSSLLMKEEELGGRVRYMFQPAEECPPGGALGMIESGVLDGVDMAFAMHVAPWLPFGAVGIKENIVMAAADNFKVTVRGRGGHGAMPHEAVDAVLVASHVVTGLQALASRMANPLEPLVVTVGKVRGGTAANVIADEVILEGTVRTLSTELQGKLPGWIERTAKGICDGFGAECETEYRLGYPVLKNWNSGLDVVTEAAGKVVGDKIVRMEKPLMGGEDFAYVLERVPGAFLFLGTGDEQHSYPLHHPCFDFNEEVLSVGAELLREITKVALGRL</sequence>
<feature type="binding site" evidence="3">
    <location>
        <position position="124"/>
    </location>
    <ligand>
        <name>Mn(2+)</name>
        <dbReference type="ChEBI" id="CHEBI:29035"/>
        <label>2</label>
    </ligand>
</feature>
<dbReference type="EC" id="3.5.1.14" evidence="5"/>
<comment type="cofactor">
    <cofactor evidence="3">
        <name>Mn(2+)</name>
        <dbReference type="ChEBI" id="CHEBI:29035"/>
    </cofactor>
    <text evidence="3">The Mn(2+) ion enhances activity.</text>
</comment>
<evidence type="ECO:0000313" key="5">
    <source>
        <dbReference type="EMBL" id="EEG77714.1"/>
    </source>
</evidence>
<dbReference type="Proteomes" id="UP000006443">
    <property type="component" value="Unassembled WGS sequence"/>
</dbReference>
<feature type="domain" description="Peptidase M20 dimerisation" evidence="4">
    <location>
        <begin position="172"/>
        <end position="250"/>
    </location>
</feature>
<dbReference type="GO" id="GO:0046872">
    <property type="term" value="F:metal ion binding"/>
    <property type="evidence" value="ECO:0007669"/>
    <property type="project" value="UniProtKB-KW"/>
</dbReference>
<dbReference type="eggNOG" id="COG1473">
    <property type="taxonomic scope" value="Bacteria"/>
</dbReference>
<dbReference type="InterPro" id="IPR011650">
    <property type="entry name" value="Peptidase_M20_dimer"/>
</dbReference>
<dbReference type="GO" id="GO:0004046">
    <property type="term" value="F:aminoacylase activity"/>
    <property type="evidence" value="ECO:0007669"/>
    <property type="project" value="UniProtKB-EC"/>
</dbReference>
<dbReference type="OrthoDB" id="9776731at2"/>
<organism evidence="5 6">
    <name type="scientific">Dethiobacter alkaliphilus AHT 1</name>
    <dbReference type="NCBI Taxonomy" id="555088"/>
    <lineage>
        <taxon>Bacteria</taxon>
        <taxon>Bacillati</taxon>
        <taxon>Bacillota</taxon>
        <taxon>Dethiobacteria</taxon>
        <taxon>Dethiobacterales</taxon>
        <taxon>Dethiobacteraceae</taxon>
        <taxon>Dethiobacter</taxon>
    </lineage>
</organism>
<comment type="caution">
    <text evidence="5">The sequence shown here is derived from an EMBL/GenBank/DDBJ whole genome shotgun (WGS) entry which is preliminary data.</text>
</comment>
<reference evidence="5 6" key="1">
    <citation type="submission" date="2009-02" db="EMBL/GenBank/DDBJ databases">
        <title>Sequencing of the draft genome and assembly of Dethiobacter alkaliphilus AHT 1.</title>
        <authorList>
            <consortium name="US DOE Joint Genome Institute (JGI-PGF)"/>
            <person name="Lucas S."/>
            <person name="Copeland A."/>
            <person name="Lapidus A."/>
            <person name="Glavina del Rio T."/>
            <person name="Dalin E."/>
            <person name="Tice H."/>
            <person name="Bruce D."/>
            <person name="Goodwin L."/>
            <person name="Pitluck S."/>
            <person name="Larimer F."/>
            <person name="Land M.L."/>
            <person name="Hauser L."/>
            <person name="Muyzer G."/>
        </authorList>
    </citation>
    <scope>NUCLEOTIDE SEQUENCE [LARGE SCALE GENOMIC DNA]</scope>
    <source>
        <strain evidence="5 6">AHT 1</strain>
    </source>
</reference>
<gene>
    <name evidence="5" type="ORF">DealDRAFT_1434</name>
</gene>
<dbReference type="InterPro" id="IPR002933">
    <property type="entry name" value="Peptidase_M20"/>
</dbReference>
<feature type="binding site" evidence="3">
    <location>
        <position position="90"/>
    </location>
    <ligand>
        <name>Mn(2+)</name>
        <dbReference type="ChEBI" id="CHEBI:29035"/>
        <label>2</label>
    </ligand>
</feature>
<accession>C0GG25</accession>
<comment type="similarity">
    <text evidence="1">Belongs to the peptidase M20 family.</text>
</comment>
<proteinExistence type="inferred from homology"/>
<dbReference type="STRING" id="555088.DealDRAFT_1434"/>
<name>C0GG25_DETAL</name>
<dbReference type="AlphaFoldDB" id="C0GG25"/>
<feature type="binding site" evidence="3">
    <location>
        <position position="346"/>
    </location>
    <ligand>
        <name>Mn(2+)</name>
        <dbReference type="ChEBI" id="CHEBI:29035"/>
        <label>2</label>
    </ligand>
</feature>
<dbReference type="PIRSF" id="PIRSF005962">
    <property type="entry name" value="Pept_M20D_amidohydro"/>
    <property type="match status" value="1"/>
</dbReference>